<organism evidence="2 3">
    <name type="scientific">Oculimacula yallundae</name>
    <dbReference type="NCBI Taxonomy" id="86028"/>
    <lineage>
        <taxon>Eukaryota</taxon>
        <taxon>Fungi</taxon>
        <taxon>Dikarya</taxon>
        <taxon>Ascomycota</taxon>
        <taxon>Pezizomycotina</taxon>
        <taxon>Leotiomycetes</taxon>
        <taxon>Helotiales</taxon>
        <taxon>Ploettnerulaceae</taxon>
        <taxon>Oculimacula</taxon>
    </lineage>
</organism>
<comment type="caution">
    <text evidence="2">The sequence shown here is derived from an EMBL/GenBank/DDBJ whole genome shotgun (WGS) entry which is preliminary data.</text>
</comment>
<name>A0ABR4CBD6_9HELO</name>
<sequence>MAIRYATVILGLLSAIVASAELTECYKAIKQFSFPPWNQHWRHYEWDIRCIDRWNFTGELYNVLGYKWEPMDPLSTCKLMETSGLTLPPRVKVLTTSEFRALGEDTSIKMAAFLSETYQTILQEYDREGLDLGSYIDLLLTTARETESTMETARDGCACVTFAGQDFIDMAMKEDEKDNARQSLAHEAYHCAQYLAFKDNFNMWVREGTADYFSNVVYPSVDYEWRMDNRSNRMYNPRIPIYADAERSYAMNLFFQSMAMTGGPSYVHSFFMGLPPQGSITKYDPIAERARLSKYPGFADDFYKFAKLYTIIDPPRASVQASGSMLNTQIIDSCAAAGSCKNGRFRKVMNHPDTWPTPLDGSFPLLLQAEPFTVRHFIATLDAANLGKSIYITSTASGNQRVAYRLSTSEAWNEIPGTVDIPCDRSDAQPLPQILFLFTSTDDSTTSDVQVTLSRSDIPEKRRDGETCESVPDLPDTPNATDVCGAASGPIDPCITSRTWILDNKSQEAFLANVTSGVDTGSVDAGITVTGTQTFDVEETSGRFVHSYKDLITIIYSSLLGLTIKSISTTNGFHAGPLSMKSGGGGNGTLCMAITEGGGTVSTVAEVLGKAEPASVTSLTAPSGAEAVGTNLEYSCSPTMLTFRYLRGGSVFGEIIYR</sequence>
<protein>
    <submittedName>
        <fullName evidence="2">Uncharacterized protein</fullName>
    </submittedName>
</protein>
<reference evidence="2 3" key="1">
    <citation type="journal article" date="2024" name="Commun. Biol.">
        <title>Comparative genomic analysis of thermophilic fungi reveals convergent evolutionary adaptations and gene losses.</title>
        <authorList>
            <person name="Steindorff A.S."/>
            <person name="Aguilar-Pontes M.V."/>
            <person name="Robinson A.J."/>
            <person name="Andreopoulos B."/>
            <person name="LaButti K."/>
            <person name="Kuo A."/>
            <person name="Mondo S."/>
            <person name="Riley R."/>
            <person name="Otillar R."/>
            <person name="Haridas S."/>
            <person name="Lipzen A."/>
            <person name="Grimwood J."/>
            <person name="Schmutz J."/>
            <person name="Clum A."/>
            <person name="Reid I.D."/>
            <person name="Moisan M.C."/>
            <person name="Butler G."/>
            <person name="Nguyen T.T.M."/>
            <person name="Dewar K."/>
            <person name="Conant G."/>
            <person name="Drula E."/>
            <person name="Henrissat B."/>
            <person name="Hansel C."/>
            <person name="Singer S."/>
            <person name="Hutchinson M.I."/>
            <person name="de Vries R.P."/>
            <person name="Natvig D.O."/>
            <person name="Powell A.J."/>
            <person name="Tsang A."/>
            <person name="Grigoriev I.V."/>
        </authorList>
    </citation>
    <scope>NUCLEOTIDE SEQUENCE [LARGE SCALE GENOMIC DNA]</scope>
    <source>
        <strain evidence="2 3">CBS 494.80</strain>
    </source>
</reference>
<keyword evidence="1" id="KW-0732">Signal</keyword>
<accession>A0ABR4CBD6</accession>
<proteinExistence type="predicted"/>
<evidence type="ECO:0000256" key="1">
    <source>
        <dbReference type="SAM" id="SignalP"/>
    </source>
</evidence>
<dbReference type="EMBL" id="JAZHXI010000011">
    <property type="protein sequence ID" value="KAL2066771.1"/>
    <property type="molecule type" value="Genomic_DNA"/>
</dbReference>
<keyword evidence="3" id="KW-1185">Reference proteome</keyword>
<feature type="chain" id="PRO_5045359708" evidence="1">
    <location>
        <begin position="21"/>
        <end position="658"/>
    </location>
</feature>
<feature type="signal peptide" evidence="1">
    <location>
        <begin position="1"/>
        <end position="20"/>
    </location>
</feature>
<evidence type="ECO:0000313" key="2">
    <source>
        <dbReference type="EMBL" id="KAL2066771.1"/>
    </source>
</evidence>
<gene>
    <name evidence="2" type="ORF">VTL71DRAFT_2843</name>
</gene>
<evidence type="ECO:0000313" key="3">
    <source>
        <dbReference type="Proteomes" id="UP001595075"/>
    </source>
</evidence>
<dbReference type="Proteomes" id="UP001595075">
    <property type="component" value="Unassembled WGS sequence"/>
</dbReference>